<comment type="caution">
    <text evidence="2">The sequence shown here is derived from an EMBL/GenBank/DDBJ whole genome shotgun (WGS) entry which is preliminary data.</text>
</comment>
<protein>
    <submittedName>
        <fullName evidence="2">E3 ubiquitin-protein ligase mycbp2-like</fullName>
    </submittedName>
</protein>
<sequence length="518" mass="58778">METVQCFRSQVDLFLKGDNLSKKFHDLFELKDLDVQRKKFEKKKAKKKKSKSKEKKQKREKSPDIPESQTAVINTHDNASMFAVYALVRQAVLAQAIRDSTRLYHLANTNTDSDTDSDEESDEKGKDFQIKIPKIVGLGLSSVFELVRESRHQYPELCIKALRALLDMLQGQQPEGMKKEPPEIVEDLFSLLMDLAINTGTKTMSEVNLSMSSLACSALISLTIGLGDTEKLLRAVTVMLMSRSGLELQDIVVPGILASLQKSVQAVLLGKSQLPDWFNHGVKMRSHSQLFKLANARVGECLVENSAIASDGRFLYILNKYGLYKVGSGYGGTIKGKLENHKKDFPVHKNTFLAFAAKMKTVLTNKNISIRTRRRALECYIEPILMYGCEAWTISKQTQKKLEATEMWFLRRMLRISWTAKKTNDTVLEEAHTTRLLISKIRKRQATFFGHVMRREKLENLVTTGMLEGKRSRGKQREKLIEGLTDWLKAGKSLEAIEATKDRKKWRTMIANAVKQGT</sequence>
<gene>
    <name evidence="2" type="ORF">PoB_000865000</name>
</gene>
<dbReference type="EMBL" id="BLXT01000976">
    <property type="protein sequence ID" value="GFN82144.1"/>
    <property type="molecule type" value="Genomic_DNA"/>
</dbReference>
<dbReference type="Proteomes" id="UP000735302">
    <property type="component" value="Unassembled WGS sequence"/>
</dbReference>
<dbReference type="GO" id="GO:0061630">
    <property type="term" value="F:ubiquitin protein ligase activity"/>
    <property type="evidence" value="ECO:0007669"/>
    <property type="project" value="TreeGrafter"/>
</dbReference>
<dbReference type="GO" id="GO:0007411">
    <property type="term" value="P:axon guidance"/>
    <property type="evidence" value="ECO:0007669"/>
    <property type="project" value="TreeGrafter"/>
</dbReference>
<dbReference type="GO" id="GO:0005634">
    <property type="term" value="C:nucleus"/>
    <property type="evidence" value="ECO:0007669"/>
    <property type="project" value="TreeGrafter"/>
</dbReference>
<organism evidence="2 3">
    <name type="scientific">Plakobranchus ocellatus</name>
    <dbReference type="NCBI Taxonomy" id="259542"/>
    <lineage>
        <taxon>Eukaryota</taxon>
        <taxon>Metazoa</taxon>
        <taxon>Spiralia</taxon>
        <taxon>Lophotrochozoa</taxon>
        <taxon>Mollusca</taxon>
        <taxon>Gastropoda</taxon>
        <taxon>Heterobranchia</taxon>
        <taxon>Euthyneura</taxon>
        <taxon>Panpulmonata</taxon>
        <taxon>Sacoglossa</taxon>
        <taxon>Placobranchoidea</taxon>
        <taxon>Plakobranchidae</taxon>
        <taxon>Plakobranchus</taxon>
    </lineage>
</organism>
<accession>A0AAV3YGD4</accession>
<keyword evidence="3" id="KW-1185">Reference proteome</keyword>
<dbReference type="GO" id="GO:0008582">
    <property type="term" value="P:regulation of synaptic assembly at neuromuscular junction"/>
    <property type="evidence" value="ECO:0007669"/>
    <property type="project" value="TreeGrafter"/>
</dbReference>
<dbReference type="PANTHER" id="PTHR45943:SF1">
    <property type="entry name" value="E3 UBIQUITIN-PROTEIN LIGASE MYCBP2"/>
    <property type="match status" value="1"/>
</dbReference>
<evidence type="ECO:0000313" key="2">
    <source>
        <dbReference type="EMBL" id="GFN82144.1"/>
    </source>
</evidence>
<feature type="compositionally biased region" description="Basic residues" evidence="1">
    <location>
        <begin position="39"/>
        <end position="59"/>
    </location>
</feature>
<evidence type="ECO:0000313" key="3">
    <source>
        <dbReference type="Proteomes" id="UP000735302"/>
    </source>
</evidence>
<dbReference type="AlphaFoldDB" id="A0AAV3YGD4"/>
<evidence type="ECO:0000256" key="1">
    <source>
        <dbReference type="SAM" id="MobiDB-lite"/>
    </source>
</evidence>
<proteinExistence type="predicted"/>
<dbReference type="GO" id="GO:0005886">
    <property type="term" value="C:plasma membrane"/>
    <property type="evidence" value="ECO:0007669"/>
    <property type="project" value="TreeGrafter"/>
</dbReference>
<dbReference type="PANTHER" id="PTHR45943">
    <property type="entry name" value="E3 UBIQUITIN-PROTEIN LIGASE MYCBP2"/>
    <property type="match status" value="1"/>
</dbReference>
<reference evidence="2 3" key="1">
    <citation type="journal article" date="2021" name="Elife">
        <title>Chloroplast acquisition without the gene transfer in kleptoplastic sea slugs, Plakobranchus ocellatus.</title>
        <authorList>
            <person name="Maeda T."/>
            <person name="Takahashi S."/>
            <person name="Yoshida T."/>
            <person name="Shimamura S."/>
            <person name="Takaki Y."/>
            <person name="Nagai Y."/>
            <person name="Toyoda A."/>
            <person name="Suzuki Y."/>
            <person name="Arimoto A."/>
            <person name="Ishii H."/>
            <person name="Satoh N."/>
            <person name="Nishiyama T."/>
            <person name="Hasebe M."/>
            <person name="Maruyama T."/>
            <person name="Minagawa J."/>
            <person name="Obokata J."/>
            <person name="Shigenobu S."/>
        </authorList>
    </citation>
    <scope>NUCLEOTIDE SEQUENCE [LARGE SCALE GENOMIC DNA]</scope>
</reference>
<feature type="region of interest" description="Disordered" evidence="1">
    <location>
        <begin position="39"/>
        <end position="70"/>
    </location>
</feature>
<name>A0AAV3YGD4_9GAST</name>